<dbReference type="PANTHER" id="PTHR21310:SF55">
    <property type="entry name" value="AMINOGLYCOSIDE PHOSPHOTRANSFERASE DOMAIN-CONTAINING PROTEIN"/>
    <property type="match status" value="1"/>
</dbReference>
<evidence type="ECO:0000259" key="2">
    <source>
        <dbReference type="Pfam" id="PF01636"/>
    </source>
</evidence>
<evidence type="ECO:0000313" key="4">
    <source>
        <dbReference type="Proteomes" id="UP000184330"/>
    </source>
</evidence>
<sequence length="494" mass="56919">MSETICSKCGHVGSSSDVKPEVEVERTKLPRRVMRDKIEFDNTYHPGVDGSDLVHEVHSMRVGERKLYPGAIPFTSIEISEARGNPKPLCHNCGWTTQQELDSGGYTSRLKVMYLRKNSAIWELGSNGPWMLKDEPNNGNSAWHTDYTAQQFLRKEKPNLPLVEMHKFGGPDDKFHFTIMARAKGSTIGTIWHTLTREQKNDVFQDLKHCVKEWRQITRPHMQRVDGSELRDPIIGNCDGRGCIKTGRDEEEWLENLTPAMRKGFLWLLWIRNNGSGADQCTRASWVEEVDEKVSQMKANFPRGGPYVLTHGDLHEENIFISDENEEKKFKVTAIIDWELAGFLPWWVEFFCSDLPDIMEILGDGQDIFHPGYSTEDLEKLWKTVSPVKDSWQDGGNHTFSSHKPDESNRWHRPPFCACKPYAQEYRDADLGLAPKHLDIFDVDSTDSEDDEKDDGWKKFPKQERSFLRWFNELNNYKSKKAGLDLDSPPLTIR</sequence>
<dbReference type="Pfam" id="PF01636">
    <property type="entry name" value="APH"/>
    <property type="match status" value="1"/>
</dbReference>
<keyword evidence="4" id="KW-1185">Reference proteome</keyword>
<gene>
    <name evidence="3" type="ORF">PAC_15399</name>
</gene>
<dbReference type="InterPro" id="IPR002575">
    <property type="entry name" value="Aminoglycoside_PTrfase"/>
</dbReference>
<dbReference type="Gene3D" id="3.90.1200.10">
    <property type="match status" value="1"/>
</dbReference>
<evidence type="ECO:0000313" key="3">
    <source>
        <dbReference type="EMBL" id="CZR65499.1"/>
    </source>
</evidence>
<protein>
    <recommendedName>
        <fullName evidence="2">Aminoglycoside phosphotransferase domain-containing protein</fullName>
    </recommendedName>
</protein>
<dbReference type="AlphaFoldDB" id="A0A1L7XKC4"/>
<evidence type="ECO:0000256" key="1">
    <source>
        <dbReference type="SAM" id="MobiDB-lite"/>
    </source>
</evidence>
<dbReference type="InterPro" id="IPR011009">
    <property type="entry name" value="Kinase-like_dom_sf"/>
</dbReference>
<feature type="domain" description="Aminoglycoside phosphotransferase" evidence="2">
    <location>
        <begin position="151"/>
        <end position="351"/>
    </location>
</feature>
<dbReference type="PANTHER" id="PTHR21310">
    <property type="entry name" value="AMINOGLYCOSIDE PHOSPHOTRANSFERASE-RELATED-RELATED"/>
    <property type="match status" value="1"/>
</dbReference>
<accession>A0A1L7XKC4</accession>
<dbReference type="EMBL" id="FJOG01000031">
    <property type="protein sequence ID" value="CZR65499.1"/>
    <property type="molecule type" value="Genomic_DNA"/>
</dbReference>
<proteinExistence type="predicted"/>
<organism evidence="3 4">
    <name type="scientific">Phialocephala subalpina</name>
    <dbReference type="NCBI Taxonomy" id="576137"/>
    <lineage>
        <taxon>Eukaryota</taxon>
        <taxon>Fungi</taxon>
        <taxon>Dikarya</taxon>
        <taxon>Ascomycota</taxon>
        <taxon>Pezizomycotina</taxon>
        <taxon>Leotiomycetes</taxon>
        <taxon>Helotiales</taxon>
        <taxon>Mollisiaceae</taxon>
        <taxon>Phialocephala</taxon>
        <taxon>Phialocephala fortinii species complex</taxon>
    </lineage>
</organism>
<dbReference type="InterPro" id="IPR051678">
    <property type="entry name" value="AGP_Transferase"/>
</dbReference>
<reference evidence="3 4" key="1">
    <citation type="submission" date="2016-03" db="EMBL/GenBank/DDBJ databases">
        <authorList>
            <person name="Ploux O."/>
        </authorList>
    </citation>
    <scope>NUCLEOTIDE SEQUENCE [LARGE SCALE GENOMIC DNA]</scope>
    <source>
        <strain evidence="3 4">UAMH 11012</strain>
    </source>
</reference>
<dbReference type="OrthoDB" id="2906425at2759"/>
<name>A0A1L7XKC4_9HELO</name>
<dbReference type="SUPFAM" id="SSF56112">
    <property type="entry name" value="Protein kinase-like (PK-like)"/>
    <property type="match status" value="1"/>
</dbReference>
<dbReference type="Proteomes" id="UP000184330">
    <property type="component" value="Unassembled WGS sequence"/>
</dbReference>
<feature type="region of interest" description="Disordered" evidence="1">
    <location>
        <begin position="1"/>
        <end position="21"/>
    </location>
</feature>